<organism evidence="8 9">
    <name type="scientific">Acyrthosiphon pisum</name>
    <name type="common">Pea aphid</name>
    <dbReference type="NCBI Taxonomy" id="7029"/>
    <lineage>
        <taxon>Eukaryota</taxon>
        <taxon>Metazoa</taxon>
        <taxon>Ecdysozoa</taxon>
        <taxon>Arthropoda</taxon>
        <taxon>Hexapoda</taxon>
        <taxon>Insecta</taxon>
        <taxon>Pterygota</taxon>
        <taxon>Neoptera</taxon>
        <taxon>Paraneoptera</taxon>
        <taxon>Hemiptera</taxon>
        <taxon>Sternorrhyncha</taxon>
        <taxon>Aphidomorpha</taxon>
        <taxon>Aphidoidea</taxon>
        <taxon>Aphididae</taxon>
        <taxon>Macrosiphini</taxon>
        <taxon>Acyrthosiphon</taxon>
    </lineage>
</organism>
<keyword evidence="9" id="KW-1185">Reference proteome</keyword>
<accession>A0A8R2D7G4</accession>
<dbReference type="KEGG" id="api:107885607"/>
<keyword evidence="1 7" id="KW-0489">Methyltransferase</keyword>
<evidence type="ECO:0000256" key="5">
    <source>
        <dbReference type="ARBA" id="ARBA00039681"/>
    </source>
</evidence>
<evidence type="ECO:0000256" key="1">
    <source>
        <dbReference type="ARBA" id="ARBA00022603"/>
    </source>
</evidence>
<evidence type="ECO:0000256" key="6">
    <source>
        <dbReference type="ARBA" id="ARBA00042810"/>
    </source>
</evidence>
<dbReference type="RefSeq" id="XP_016664764.1">
    <property type="nucleotide sequence ID" value="XM_016809275.1"/>
</dbReference>
<dbReference type="OrthoDB" id="414133at2759"/>
<dbReference type="InterPro" id="IPR029063">
    <property type="entry name" value="SAM-dependent_MTases_sf"/>
</dbReference>
<evidence type="ECO:0000313" key="8">
    <source>
        <dbReference type="EnsemblMetazoa" id="XP_016664764.1"/>
    </source>
</evidence>
<dbReference type="AlphaFoldDB" id="A0A8R2D7G4"/>
<dbReference type="GO" id="GO:0032259">
    <property type="term" value="P:methylation"/>
    <property type="evidence" value="ECO:0007669"/>
    <property type="project" value="UniProtKB-KW"/>
</dbReference>
<comment type="similarity">
    <text evidence="7">Belongs to the class I-like SAM-binding methyltransferase superfamily. C5-methyltransferase family.</text>
</comment>
<reference evidence="9" key="1">
    <citation type="submission" date="2010-06" db="EMBL/GenBank/DDBJ databases">
        <authorList>
            <person name="Jiang H."/>
            <person name="Abraham K."/>
            <person name="Ali S."/>
            <person name="Alsbrooks S.L."/>
            <person name="Anim B.N."/>
            <person name="Anosike U.S."/>
            <person name="Attaway T."/>
            <person name="Bandaranaike D.P."/>
            <person name="Battles P.K."/>
            <person name="Bell S.N."/>
            <person name="Bell A.V."/>
            <person name="Beltran B."/>
            <person name="Bickham C."/>
            <person name="Bustamante Y."/>
            <person name="Caleb T."/>
            <person name="Canada A."/>
            <person name="Cardenas V."/>
            <person name="Carter K."/>
            <person name="Chacko J."/>
            <person name="Chandrabose M.N."/>
            <person name="Chavez D."/>
            <person name="Chavez A."/>
            <person name="Chen L."/>
            <person name="Chu H.-S."/>
            <person name="Claassen K.J."/>
            <person name="Cockrell R."/>
            <person name="Collins M."/>
            <person name="Cooper J.A."/>
            <person name="Cree A."/>
            <person name="Curry S.M."/>
            <person name="Da Y."/>
            <person name="Dao M.D."/>
            <person name="Das B."/>
            <person name="Davila M.-L."/>
            <person name="Davy-Carroll L."/>
            <person name="Denson S."/>
            <person name="Dinh H."/>
            <person name="Ebong V.E."/>
            <person name="Edwards J.R."/>
            <person name="Egan A."/>
            <person name="El-Daye J."/>
            <person name="Escobedo L."/>
            <person name="Fernandez S."/>
            <person name="Fernando P.R."/>
            <person name="Flagg N."/>
            <person name="Forbes L.D."/>
            <person name="Fowler R.G."/>
            <person name="Fu Q."/>
            <person name="Gabisi R.A."/>
            <person name="Ganer J."/>
            <person name="Garbino Pronczuk A."/>
            <person name="Garcia R.M."/>
            <person name="Garner T."/>
            <person name="Garrett T.E."/>
            <person name="Gonzalez D.A."/>
            <person name="Hamid H."/>
            <person name="Hawkins E.S."/>
            <person name="Hirani K."/>
            <person name="Hogues M.E."/>
            <person name="Hollins B."/>
            <person name="Hsiao C.-H."/>
            <person name="Jabil R."/>
            <person name="James M.L."/>
            <person name="Jhangiani S.N."/>
            <person name="Johnson B."/>
            <person name="Johnson Q."/>
            <person name="Joshi V."/>
            <person name="Kalu J.B."/>
            <person name="Kam C."/>
            <person name="Kashfia A."/>
            <person name="Keebler J."/>
            <person name="Kisamo H."/>
            <person name="Kovar C.L."/>
            <person name="Lago L.A."/>
            <person name="Lai C.-Y."/>
            <person name="Laidlaw J."/>
            <person name="Lara F."/>
            <person name="Le T.-K."/>
            <person name="Lee S.L."/>
            <person name="Legall F.H."/>
            <person name="Lemon S.J."/>
            <person name="Lewis L.R."/>
            <person name="Li B."/>
            <person name="Liu Y."/>
            <person name="Liu Y.-S."/>
            <person name="Lopez J."/>
            <person name="Lozado R.J."/>
            <person name="Lu J."/>
            <person name="Madu R.C."/>
            <person name="Maheshwari M."/>
            <person name="Maheshwari R."/>
            <person name="Malloy K."/>
            <person name="Martinez E."/>
            <person name="Mathew T."/>
            <person name="Mercado I.C."/>
            <person name="Mercado C."/>
            <person name="Meyer B."/>
            <person name="Montgomery K."/>
            <person name="Morgan M.B."/>
            <person name="Munidasa M."/>
            <person name="Nazareth L.V."/>
            <person name="Nelson J."/>
            <person name="Ng B.M."/>
            <person name="Nguyen N.B."/>
            <person name="Nguyen P.Q."/>
            <person name="Nguyen T."/>
            <person name="Obregon M."/>
            <person name="Okwuonu G.O."/>
            <person name="Onwere C.G."/>
            <person name="Orozco G."/>
            <person name="Parra A."/>
            <person name="Patel S."/>
            <person name="Patil S."/>
            <person name="Perez A."/>
            <person name="Perez Y."/>
            <person name="Pham C."/>
            <person name="Primus E.L."/>
            <person name="Pu L.-L."/>
            <person name="Puazo M."/>
            <person name="Qin X."/>
            <person name="Quiroz J.B."/>
            <person name="Reese J."/>
            <person name="Richards S."/>
            <person name="Rives C.M."/>
            <person name="Robberts R."/>
            <person name="Ruiz S.J."/>
            <person name="Ruiz M.J."/>
            <person name="Santibanez J."/>
            <person name="Schneider B.W."/>
            <person name="Sisson I."/>
            <person name="Smith M."/>
            <person name="Sodergren E."/>
            <person name="Song X.-Z."/>
            <person name="Song B.B."/>
            <person name="Summersgill H."/>
            <person name="Thelus R."/>
            <person name="Thornton R.D."/>
            <person name="Trejos Z.Y."/>
            <person name="Usmani K."/>
            <person name="Vattathil S."/>
            <person name="Villasana D."/>
            <person name="Walker D.L."/>
            <person name="Wang S."/>
            <person name="Wang K."/>
            <person name="White C.S."/>
            <person name="Williams A.C."/>
            <person name="Williamson J."/>
            <person name="Wilson K."/>
            <person name="Woghiren I.O."/>
            <person name="Woodworth J.R."/>
            <person name="Worley K.C."/>
            <person name="Wright R.A."/>
            <person name="Wu W."/>
            <person name="Young L."/>
            <person name="Zhang L."/>
            <person name="Zhang J."/>
            <person name="Zhu Y."/>
            <person name="Muzny D.M."/>
            <person name="Weinstock G."/>
            <person name="Gibbs R.A."/>
        </authorList>
    </citation>
    <scope>NUCLEOTIDE SEQUENCE [LARGE SCALE GENOMIC DNA]</scope>
    <source>
        <strain evidence="9">LSR1</strain>
    </source>
</reference>
<dbReference type="Pfam" id="PF00145">
    <property type="entry name" value="DNA_methylase"/>
    <property type="match status" value="2"/>
</dbReference>
<evidence type="ECO:0000256" key="2">
    <source>
        <dbReference type="ARBA" id="ARBA00022679"/>
    </source>
</evidence>
<dbReference type="PANTHER" id="PTHR46098">
    <property type="entry name" value="TRNA (CYTOSINE(38)-C(5))-METHYLTRANSFERASE"/>
    <property type="match status" value="1"/>
</dbReference>
<dbReference type="EnsemblMetazoa" id="XM_016809275.1">
    <property type="protein sequence ID" value="XP_016664764.1"/>
    <property type="gene ID" value="LOC107885607"/>
</dbReference>
<sequence>MKEIGYKNHYQVLNAKDYGIPQERKRVFVVSVLNNLNFKFPTPYKNVPDIKDYIDHKVDFERYKLSDNEMHKTRRGRVGKRTAKTLTTSPNQVIYYNGKLRKLTAKEHWLLMGFDESDYNRVLHDNIKESHLYKLAGNSIVVQVLEAIFEEVLKMIKDDALCQQ</sequence>
<dbReference type="SUPFAM" id="SSF53335">
    <property type="entry name" value="S-adenosyl-L-methionine-dependent methyltransferases"/>
    <property type="match status" value="1"/>
</dbReference>
<dbReference type="Gene3D" id="3.90.120.10">
    <property type="entry name" value="DNA Methylase, subunit A, domain 2"/>
    <property type="match status" value="2"/>
</dbReference>
<dbReference type="PROSITE" id="PS51679">
    <property type="entry name" value="SAM_MT_C5"/>
    <property type="match status" value="1"/>
</dbReference>
<dbReference type="Proteomes" id="UP000007819">
    <property type="component" value="Unassembled WGS sequence"/>
</dbReference>
<proteinExistence type="inferred from homology"/>
<evidence type="ECO:0000313" key="9">
    <source>
        <dbReference type="Proteomes" id="UP000007819"/>
    </source>
</evidence>
<dbReference type="EC" id="2.1.1.204" evidence="4"/>
<comment type="caution">
    <text evidence="7">Lacks conserved residue(s) required for the propagation of feature annotation.</text>
</comment>
<dbReference type="GeneID" id="107885607"/>
<dbReference type="GO" id="GO:0008168">
    <property type="term" value="F:methyltransferase activity"/>
    <property type="evidence" value="ECO:0007669"/>
    <property type="project" value="UniProtKB-KW"/>
</dbReference>
<dbReference type="InterPro" id="IPR031303">
    <property type="entry name" value="C5_meth_CS"/>
</dbReference>
<evidence type="ECO:0000256" key="3">
    <source>
        <dbReference type="ARBA" id="ARBA00022691"/>
    </source>
</evidence>
<dbReference type="PANTHER" id="PTHR46098:SF1">
    <property type="entry name" value="TRNA (CYTOSINE(38)-C(5))-METHYLTRANSFERASE"/>
    <property type="match status" value="1"/>
</dbReference>
<dbReference type="Gene3D" id="3.40.50.150">
    <property type="entry name" value="Vaccinia Virus protein VP39"/>
    <property type="match status" value="1"/>
</dbReference>
<reference evidence="8" key="2">
    <citation type="submission" date="2022-06" db="UniProtKB">
        <authorList>
            <consortium name="EnsemblMetazoa"/>
        </authorList>
    </citation>
    <scope>IDENTIFICATION</scope>
</reference>
<keyword evidence="3 7" id="KW-0949">S-adenosyl-L-methionine</keyword>
<dbReference type="InterPro" id="IPR050750">
    <property type="entry name" value="C5-MTase"/>
</dbReference>
<name>A0A8R2D7G4_ACYPI</name>
<dbReference type="PROSITE" id="PS00095">
    <property type="entry name" value="C5_MTASE_2"/>
    <property type="match status" value="1"/>
</dbReference>
<evidence type="ECO:0000256" key="7">
    <source>
        <dbReference type="PROSITE-ProRule" id="PRU01016"/>
    </source>
</evidence>
<protein>
    <recommendedName>
        <fullName evidence="5">tRNA (cytosine(38)-C(5))-methyltransferase</fullName>
        <ecNumber evidence="4">2.1.1.204</ecNumber>
    </recommendedName>
    <alternativeName>
        <fullName evidence="6">DNA (cytosine-5)-methyltransferase-like protein 2</fullName>
    </alternativeName>
</protein>
<dbReference type="InterPro" id="IPR001525">
    <property type="entry name" value="C5_MeTfrase"/>
</dbReference>
<evidence type="ECO:0000256" key="4">
    <source>
        <dbReference type="ARBA" id="ARBA00039081"/>
    </source>
</evidence>
<keyword evidence="2 7" id="KW-0808">Transferase</keyword>